<dbReference type="Pfam" id="PF18132">
    <property type="entry name" value="Tyrosinase_C"/>
    <property type="match status" value="1"/>
</dbReference>
<name>A0A067TB20_GALM3</name>
<proteinExistence type="predicted"/>
<evidence type="ECO:0000313" key="7">
    <source>
        <dbReference type="Proteomes" id="UP000027222"/>
    </source>
</evidence>
<keyword evidence="3" id="KW-0503">Monooxygenase</keyword>
<dbReference type="InterPro" id="IPR041640">
    <property type="entry name" value="Tyrosinase_C"/>
</dbReference>
<evidence type="ECO:0000256" key="4">
    <source>
        <dbReference type="SAM" id="MobiDB-lite"/>
    </source>
</evidence>
<evidence type="ECO:0000313" key="6">
    <source>
        <dbReference type="EMBL" id="KDR79532.1"/>
    </source>
</evidence>
<dbReference type="HOGENOM" id="CLU_114594_0_0_1"/>
<organism evidence="6 7">
    <name type="scientific">Galerina marginata (strain CBS 339.88)</name>
    <dbReference type="NCBI Taxonomy" id="685588"/>
    <lineage>
        <taxon>Eukaryota</taxon>
        <taxon>Fungi</taxon>
        <taxon>Dikarya</taxon>
        <taxon>Basidiomycota</taxon>
        <taxon>Agaricomycotina</taxon>
        <taxon>Agaricomycetes</taxon>
        <taxon>Agaricomycetidae</taxon>
        <taxon>Agaricales</taxon>
        <taxon>Agaricineae</taxon>
        <taxon>Strophariaceae</taxon>
        <taxon>Galerina</taxon>
    </lineage>
</organism>
<keyword evidence="7" id="KW-1185">Reference proteome</keyword>
<dbReference type="STRING" id="685588.A0A067TB20"/>
<feature type="region of interest" description="Disordered" evidence="4">
    <location>
        <begin position="152"/>
        <end position="175"/>
    </location>
</feature>
<evidence type="ECO:0000256" key="2">
    <source>
        <dbReference type="ARBA" id="ARBA00023002"/>
    </source>
</evidence>
<accession>A0A067TB20</accession>
<sequence>MNSSIGADYNTTIVQNSSFWEWTARVHIAPRNVGTNLVIFFFLGEVPEDPEQWPEGPNFVGRHSVFARSGSRVIEGFVHLNDGIMRLSGLASFDPKVVVQYLKDKLQWKVQRADGNLETNLEYLEIVILATVLTLPPGEMFPVPGEHREYNSITYGKSGGSRNSQDSVRALGVSH</sequence>
<evidence type="ECO:0000256" key="3">
    <source>
        <dbReference type="ARBA" id="ARBA00023033"/>
    </source>
</evidence>
<dbReference type="GO" id="GO:0004497">
    <property type="term" value="F:monooxygenase activity"/>
    <property type="evidence" value="ECO:0007669"/>
    <property type="project" value="UniProtKB-KW"/>
</dbReference>
<dbReference type="Proteomes" id="UP000027222">
    <property type="component" value="Unassembled WGS sequence"/>
</dbReference>
<dbReference type="EMBL" id="KL142373">
    <property type="protein sequence ID" value="KDR79532.1"/>
    <property type="molecule type" value="Genomic_DNA"/>
</dbReference>
<gene>
    <name evidence="6" type="ORF">GALMADRAFT_1244149</name>
</gene>
<evidence type="ECO:0000256" key="1">
    <source>
        <dbReference type="ARBA" id="ARBA00001973"/>
    </source>
</evidence>
<feature type="domain" description="Tyrosinase C-terminal" evidence="5">
    <location>
        <begin position="21"/>
        <end position="126"/>
    </location>
</feature>
<evidence type="ECO:0000259" key="5">
    <source>
        <dbReference type="Pfam" id="PF18132"/>
    </source>
</evidence>
<feature type="compositionally biased region" description="Polar residues" evidence="4">
    <location>
        <begin position="152"/>
        <end position="167"/>
    </location>
</feature>
<keyword evidence="2" id="KW-0560">Oxidoreductase</keyword>
<dbReference type="OrthoDB" id="6132182at2759"/>
<protein>
    <recommendedName>
        <fullName evidence="5">Tyrosinase C-terminal domain-containing protein</fullName>
    </recommendedName>
</protein>
<dbReference type="AlphaFoldDB" id="A0A067TB20"/>
<comment type="cofactor">
    <cofactor evidence="1">
        <name>Cu(2+)</name>
        <dbReference type="ChEBI" id="CHEBI:29036"/>
    </cofactor>
</comment>
<reference evidence="7" key="1">
    <citation type="journal article" date="2014" name="Proc. Natl. Acad. Sci. U.S.A.">
        <title>Extensive sampling of basidiomycete genomes demonstrates inadequacy of the white-rot/brown-rot paradigm for wood decay fungi.</title>
        <authorList>
            <person name="Riley R."/>
            <person name="Salamov A.A."/>
            <person name="Brown D.W."/>
            <person name="Nagy L.G."/>
            <person name="Floudas D."/>
            <person name="Held B.W."/>
            <person name="Levasseur A."/>
            <person name="Lombard V."/>
            <person name="Morin E."/>
            <person name="Otillar R."/>
            <person name="Lindquist E.A."/>
            <person name="Sun H."/>
            <person name="LaButti K.M."/>
            <person name="Schmutz J."/>
            <person name="Jabbour D."/>
            <person name="Luo H."/>
            <person name="Baker S.E."/>
            <person name="Pisabarro A.G."/>
            <person name="Walton J.D."/>
            <person name="Blanchette R.A."/>
            <person name="Henrissat B."/>
            <person name="Martin F."/>
            <person name="Cullen D."/>
            <person name="Hibbett D.S."/>
            <person name="Grigoriev I.V."/>
        </authorList>
    </citation>
    <scope>NUCLEOTIDE SEQUENCE [LARGE SCALE GENOMIC DNA]</scope>
    <source>
        <strain evidence="7">CBS 339.88</strain>
    </source>
</reference>